<sequence>MAVMQATRQNLIDQWRTDGLRTAGGGDAGAYHGWVSLVSQRTANVQLAMRVGTHACHRFPPCLAFYLLLLHAPVKPSTSAQAAIRNDSKAERVKRREG</sequence>
<evidence type="ECO:0000313" key="2">
    <source>
        <dbReference type="Proteomes" id="UP000050794"/>
    </source>
</evidence>
<dbReference type="EMBL" id="UYWY01019357">
    <property type="protein sequence ID" value="VDM36584.1"/>
    <property type="molecule type" value="Genomic_DNA"/>
</dbReference>
<reference evidence="1 2" key="2">
    <citation type="submission" date="2018-11" db="EMBL/GenBank/DDBJ databases">
        <authorList>
            <consortium name="Pathogen Informatics"/>
        </authorList>
    </citation>
    <scope>NUCLEOTIDE SEQUENCE [LARGE SCALE GENOMIC DNA]</scope>
</reference>
<reference evidence="3" key="1">
    <citation type="submission" date="2016-06" db="UniProtKB">
        <authorList>
            <consortium name="WormBaseParasite"/>
        </authorList>
    </citation>
    <scope>IDENTIFICATION</scope>
</reference>
<gene>
    <name evidence="1" type="ORF">TCNE_LOCUS5450</name>
</gene>
<accession>A0A183UAD0</accession>
<evidence type="ECO:0000313" key="1">
    <source>
        <dbReference type="EMBL" id="VDM36584.1"/>
    </source>
</evidence>
<dbReference type="WBParaSite" id="TCNE_0000545001-mRNA-1">
    <property type="protein sequence ID" value="TCNE_0000545001-mRNA-1"/>
    <property type="gene ID" value="TCNE_0000545001"/>
</dbReference>
<protein>
    <submittedName>
        <fullName evidence="1 3">Uncharacterized protein</fullName>
    </submittedName>
</protein>
<dbReference type="Proteomes" id="UP000050794">
    <property type="component" value="Unassembled WGS sequence"/>
</dbReference>
<keyword evidence="2" id="KW-1185">Reference proteome</keyword>
<organism evidence="2 3">
    <name type="scientific">Toxocara canis</name>
    <name type="common">Canine roundworm</name>
    <dbReference type="NCBI Taxonomy" id="6265"/>
    <lineage>
        <taxon>Eukaryota</taxon>
        <taxon>Metazoa</taxon>
        <taxon>Ecdysozoa</taxon>
        <taxon>Nematoda</taxon>
        <taxon>Chromadorea</taxon>
        <taxon>Rhabditida</taxon>
        <taxon>Spirurina</taxon>
        <taxon>Ascaridomorpha</taxon>
        <taxon>Ascaridoidea</taxon>
        <taxon>Toxocaridae</taxon>
        <taxon>Toxocara</taxon>
    </lineage>
</organism>
<name>A0A183UAD0_TOXCA</name>
<proteinExistence type="predicted"/>
<evidence type="ECO:0000313" key="3">
    <source>
        <dbReference type="WBParaSite" id="TCNE_0000545001-mRNA-1"/>
    </source>
</evidence>
<dbReference type="AlphaFoldDB" id="A0A183UAD0"/>